<dbReference type="EMBL" id="PQIB02000001">
    <property type="protein sequence ID" value="RLN40830.1"/>
    <property type="molecule type" value="Genomic_DNA"/>
</dbReference>
<organism evidence="1 2">
    <name type="scientific">Panicum miliaceum</name>
    <name type="common">Proso millet</name>
    <name type="synonym">Broomcorn millet</name>
    <dbReference type="NCBI Taxonomy" id="4540"/>
    <lineage>
        <taxon>Eukaryota</taxon>
        <taxon>Viridiplantae</taxon>
        <taxon>Streptophyta</taxon>
        <taxon>Embryophyta</taxon>
        <taxon>Tracheophyta</taxon>
        <taxon>Spermatophyta</taxon>
        <taxon>Magnoliopsida</taxon>
        <taxon>Liliopsida</taxon>
        <taxon>Poales</taxon>
        <taxon>Poaceae</taxon>
        <taxon>PACMAD clade</taxon>
        <taxon>Panicoideae</taxon>
        <taxon>Panicodae</taxon>
        <taxon>Paniceae</taxon>
        <taxon>Panicinae</taxon>
        <taxon>Panicum</taxon>
        <taxon>Panicum sect. Panicum</taxon>
    </lineage>
</organism>
<evidence type="ECO:0000313" key="2">
    <source>
        <dbReference type="Proteomes" id="UP000275267"/>
    </source>
</evidence>
<dbReference type="AlphaFoldDB" id="A0A3L6TKT2"/>
<dbReference type="STRING" id="4540.A0A3L6TKT2"/>
<dbReference type="OrthoDB" id="640564at2759"/>
<keyword evidence="2" id="KW-1185">Reference proteome</keyword>
<dbReference type="Proteomes" id="UP000275267">
    <property type="component" value="Unassembled WGS sequence"/>
</dbReference>
<gene>
    <name evidence="1" type="ORF">C2845_PM01G13320</name>
</gene>
<accession>A0A3L6TKT2</accession>
<sequence>MRNWSAGLVQVPDPGLEIEDWWKSSLNNLPKADRRIAAGLLMYTAWNIWKERNRRVFQGISASASQVFALIKEELGLRHAALRVPGVS</sequence>
<proteinExistence type="predicted"/>
<name>A0A3L6TKT2_PANMI</name>
<comment type="caution">
    <text evidence="1">The sequence shown here is derived from an EMBL/GenBank/DDBJ whole genome shotgun (WGS) entry which is preliminary data.</text>
</comment>
<protein>
    <submittedName>
        <fullName evidence="1">Uncharacterized protein</fullName>
    </submittedName>
</protein>
<reference evidence="2" key="1">
    <citation type="journal article" date="2019" name="Nat. Commun.">
        <title>The genome of broomcorn millet.</title>
        <authorList>
            <person name="Zou C."/>
            <person name="Miki D."/>
            <person name="Li D."/>
            <person name="Tang Q."/>
            <person name="Xiao L."/>
            <person name="Rajput S."/>
            <person name="Deng P."/>
            <person name="Jia W."/>
            <person name="Huang R."/>
            <person name="Zhang M."/>
            <person name="Sun Y."/>
            <person name="Hu J."/>
            <person name="Fu X."/>
            <person name="Schnable P.S."/>
            <person name="Li F."/>
            <person name="Zhang H."/>
            <person name="Feng B."/>
            <person name="Zhu X."/>
            <person name="Liu R."/>
            <person name="Schnable J.C."/>
            <person name="Zhu J.-K."/>
            <person name="Zhang H."/>
        </authorList>
    </citation>
    <scope>NUCLEOTIDE SEQUENCE [LARGE SCALE GENOMIC DNA]</scope>
</reference>
<evidence type="ECO:0000313" key="1">
    <source>
        <dbReference type="EMBL" id="RLN40830.1"/>
    </source>
</evidence>